<dbReference type="Pfam" id="PF21537">
    <property type="entry name" value="DUF1980_C"/>
    <property type="match status" value="1"/>
</dbReference>
<dbReference type="RefSeq" id="WP_130348771.1">
    <property type="nucleotide sequence ID" value="NZ_SGWQ01000019.1"/>
</dbReference>
<dbReference type="NCBIfam" id="TIGR03943">
    <property type="entry name" value="TIGR03943 family putative permease subunit"/>
    <property type="match status" value="1"/>
</dbReference>
<protein>
    <submittedName>
        <fullName evidence="5">Putative repeat protein (TIGR03943 family)</fullName>
    </submittedName>
</protein>
<dbReference type="InterPro" id="IPR048493">
    <property type="entry name" value="DUF1980_N"/>
</dbReference>
<feature type="compositionally biased region" description="Basic and acidic residues" evidence="1">
    <location>
        <begin position="83"/>
        <end position="98"/>
    </location>
</feature>
<dbReference type="AlphaFoldDB" id="A0A4Q7KBV6"/>
<evidence type="ECO:0000313" key="5">
    <source>
        <dbReference type="EMBL" id="RZS29634.1"/>
    </source>
</evidence>
<sequence>MRRETGNILLLLLGGALLKISLGGSYLNYVKPSQQPFLIAAGFIMVGLAVVSIVRDLVGSARPKPEARAVRFGADGQALPAADDAHDHDDHDGHEGHDHKTHTTWMLLLPVLAVFLIAPPALGADSVNRDEGRAVRQPAGQFAPLPGNEVISIKVSDFAARGAWDTTGTLVGKKVKMIGFVANRDGVPYLARMVIGCCAADAFAAKVKLEGQDLQGLRNDSWIEVVGQLRPGTATEHNGYVSTLDVIEVRPATAPGDPYES</sequence>
<dbReference type="OrthoDB" id="359029at2"/>
<dbReference type="PANTHER" id="PTHR40047:SF1">
    <property type="entry name" value="UPF0703 PROTEIN YCGQ"/>
    <property type="match status" value="1"/>
</dbReference>
<dbReference type="InterPro" id="IPR048447">
    <property type="entry name" value="DUF1980_C"/>
</dbReference>
<name>A0A4Q7KBV6_9PSEU</name>
<feature type="domain" description="DUF1980" evidence="4">
    <location>
        <begin position="167"/>
        <end position="259"/>
    </location>
</feature>
<dbReference type="PANTHER" id="PTHR40047">
    <property type="entry name" value="UPF0703 PROTEIN YCGQ"/>
    <property type="match status" value="1"/>
</dbReference>
<proteinExistence type="predicted"/>
<gene>
    <name evidence="5" type="ORF">EV193_11937</name>
</gene>
<dbReference type="Pfam" id="PF09323">
    <property type="entry name" value="DUF1980"/>
    <property type="match status" value="1"/>
</dbReference>
<dbReference type="Proteomes" id="UP000294257">
    <property type="component" value="Unassembled WGS sequence"/>
</dbReference>
<evidence type="ECO:0000259" key="4">
    <source>
        <dbReference type="Pfam" id="PF21537"/>
    </source>
</evidence>
<evidence type="ECO:0000259" key="3">
    <source>
        <dbReference type="Pfam" id="PF09323"/>
    </source>
</evidence>
<evidence type="ECO:0000256" key="2">
    <source>
        <dbReference type="SAM" id="Phobius"/>
    </source>
</evidence>
<feature type="domain" description="DUF1980" evidence="3">
    <location>
        <begin position="8"/>
        <end position="128"/>
    </location>
</feature>
<dbReference type="InterPro" id="IPR052955">
    <property type="entry name" value="UPF0703_membrane_permease"/>
</dbReference>
<keyword evidence="6" id="KW-1185">Reference proteome</keyword>
<dbReference type="EMBL" id="SGWQ01000019">
    <property type="protein sequence ID" value="RZS29634.1"/>
    <property type="molecule type" value="Genomic_DNA"/>
</dbReference>
<feature type="transmembrane region" description="Helical" evidence="2">
    <location>
        <begin position="39"/>
        <end position="58"/>
    </location>
</feature>
<evidence type="ECO:0000256" key="1">
    <source>
        <dbReference type="SAM" id="MobiDB-lite"/>
    </source>
</evidence>
<evidence type="ECO:0000313" key="6">
    <source>
        <dbReference type="Proteomes" id="UP000294257"/>
    </source>
</evidence>
<keyword evidence="2" id="KW-0472">Membrane</keyword>
<feature type="transmembrane region" description="Helical" evidence="2">
    <location>
        <begin position="104"/>
        <end position="122"/>
    </location>
</feature>
<keyword evidence="2" id="KW-1133">Transmembrane helix</keyword>
<comment type="caution">
    <text evidence="5">The sequence shown here is derived from an EMBL/GenBank/DDBJ whole genome shotgun (WGS) entry which is preliminary data.</text>
</comment>
<organism evidence="5 6">
    <name type="scientific">Herbihabitans rhizosphaerae</name>
    <dbReference type="NCBI Taxonomy" id="1872711"/>
    <lineage>
        <taxon>Bacteria</taxon>
        <taxon>Bacillati</taxon>
        <taxon>Actinomycetota</taxon>
        <taxon>Actinomycetes</taxon>
        <taxon>Pseudonocardiales</taxon>
        <taxon>Pseudonocardiaceae</taxon>
        <taxon>Herbihabitans</taxon>
    </lineage>
</organism>
<accession>A0A4Q7KBV6</accession>
<feature type="region of interest" description="Disordered" evidence="1">
    <location>
        <begin position="80"/>
        <end position="99"/>
    </location>
</feature>
<dbReference type="InterPro" id="IPR015402">
    <property type="entry name" value="DUF1980"/>
</dbReference>
<reference evidence="5 6" key="1">
    <citation type="submission" date="2019-02" db="EMBL/GenBank/DDBJ databases">
        <title>Genomic Encyclopedia of Type Strains, Phase IV (KMG-IV): sequencing the most valuable type-strain genomes for metagenomic binning, comparative biology and taxonomic classification.</title>
        <authorList>
            <person name="Goeker M."/>
        </authorList>
    </citation>
    <scope>NUCLEOTIDE SEQUENCE [LARGE SCALE GENOMIC DNA]</scope>
    <source>
        <strain evidence="5 6">DSM 101727</strain>
    </source>
</reference>
<keyword evidence="2" id="KW-0812">Transmembrane</keyword>